<name>A0ABS8Z8H2_9PSEU</name>
<protein>
    <submittedName>
        <fullName evidence="2">PfkB family carbohydrate kinase</fullName>
    </submittedName>
</protein>
<dbReference type="Pfam" id="PF00294">
    <property type="entry name" value="PfkB"/>
    <property type="match status" value="1"/>
</dbReference>
<reference evidence="2 3" key="1">
    <citation type="submission" date="2021-12" db="EMBL/GenBank/DDBJ databases">
        <title>Genome sequence of Kibdelosporangium philippinense ATCC 49844.</title>
        <authorList>
            <person name="Fedorov E.A."/>
            <person name="Omeragic M."/>
            <person name="Shalygina K.F."/>
            <person name="Maclea K.S."/>
        </authorList>
    </citation>
    <scope>NUCLEOTIDE SEQUENCE [LARGE SCALE GENOMIC DNA]</scope>
    <source>
        <strain evidence="2 3">ATCC 49844</strain>
    </source>
</reference>
<organism evidence="2 3">
    <name type="scientific">Kibdelosporangium philippinense</name>
    <dbReference type="NCBI Taxonomy" id="211113"/>
    <lineage>
        <taxon>Bacteria</taxon>
        <taxon>Bacillati</taxon>
        <taxon>Actinomycetota</taxon>
        <taxon>Actinomycetes</taxon>
        <taxon>Pseudonocardiales</taxon>
        <taxon>Pseudonocardiaceae</taxon>
        <taxon>Kibdelosporangium</taxon>
    </lineage>
</organism>
<keyword evidence="2" id="KW-0808">Transferase</keyword>
<keyword evidence="2" id="KW-0418">Kinase</keyword>
<dbReference type="InterPro" id="IPR011611">
    <property type="entry name" value="PfkB_dom"/>
</dbReference>
<evidence type="ECO:0000313" key="3">
    <source>
        <dbReference type="Proteomes" id="UP001521150"/>
    </source>
</evidence>
<dbReference type="Proteomes" id="UP001521150">
    <property type="component" value="Unassembled WGS sequence"/>
</dbReference>
<comment type="caution">
    <text evidence="2">The sequence shown here is derived from an EMBL/GenBank/DDBJ whole genome shotgun (WGS) entry which is preliminary data.</text>
</comment>
<feature type="domain" description="Carbohydrate kinase PfkB" evidence="1">
    <location>
        <begin position="2"/>
        <end position="267"/>
    </location>
</feature>
<keyword evidence="3" id="KW-1185">Reference proteome</keyword>
<evidence type="ECO:0000259" key="1">
    <source>
        <dbReference type="Pfam" id="PF00294"/>
    </source>
</evidence>
<accession>A0ABS8Z8H2</accession>
<dbReference type="Gene3D" id="3.40.1190.20">
    <property type="match status" value="1"/>
</dbReference>
<dbReference type="InterPro" id="IPR029056">
    <property type="entry name" value="Ribokinase-like"/>
</dbReference>
<gene>
    <name evidence="2" type="ORF">LWC34_12790</name>
</gene>
<dbReference type="GO" id="GO:0016301">
    <property type="term" value="F:kinase activity"/>
    <property type="evidence" value="ECO:0007669"/>
    <property type="project" value="UniProtKB-KW"/>
</dbReference>
<dbReference type="SUPFAM" id="SSF53613">
    <property type="entry name" value="Ribokinase-like"/>
    <property type="match status" value="1"/>
</dbReference>
<dbReference type="RefSeq" id="WP_233725267.1">
    <property type="nucleotide sequence ID" value="NZ_JAJVCN010000001.1"/>
</dbReference>
<dbReference type="EMBL" id="JAJVCN010000001">
    <property type="protein sequence ID" value="MCE7003697.1"/>
    <property type="molecule type" value="Genomic_DNA"/>
</dbReference>
<proteinExistence type="predicted"/>
<evidence type="ECO:0000313" key="2">
    <source>
        <dbReference type="EMBL" id="MCE7003697.1"/>
    </source>
</evidence>
<dbReference type="PANTHER" id="PTHR46969">
    <property type="entry name" value="BIFUNCTIONAL PROTEIN HLDE"/>
    <property type="match status" value="1"/>
</dbReference>
<sequence length="284" mass="28758">MNLVVVGDTLLDVDLVGTTTRLCPDAPVPVVDLTSESKRPGGAGLAAMLAPADDVTLVTAIADDVDGDQLRKALGDMTIVAGPSWAATPVKTRVRCDGQSLARIDRGGKGDPVVTDDMLDAVVAADAVLVSDYGRGMTRNERLRAVLGNHRLVVWDPHPRGASPVAGVCLVTPNSEEAVSACGGRLVEAAGILRDMWLADAVVVTTGSDGAVLDIGDGPLHVAAPPAHVVDPCGAGDCFAASVATGLMHGASLFEAVRSGVDAASRFLAAGGVSGVGVVEGETR</sequence>
<dbReference type="PANTHER" id="PTHR46969:SF1">
    <property type="entry name" value="BIFUNCTIONAL PROTEIN HLDE"/>
    <property type="match status" value="1"/>
</dbReference>